<gene>
    <name evidence="2" type="ORF">GM920_10265</name>
</gene>
<feature type="transmembrane region" description="Helical" evidence="1">
    <location>
        <begin position="234"/>
        <end position="254"/>
    </location>
</feature>
<reference evidence="2 3" key="1">
    <citation type="submission" date="2019-11" db="EMBL/GenBank/DDBJ databases">
        <title>Description of Pedobacter sp. LMG 31462T.</title>
        <authorList>
            <person name="Carlier A."/>
            <person name="Qi S."/>
            <person name="Vandamme P."/>
        </authorList>
    </citation>
    <scope>NUCLEOTIDE SEQUENCE [LARGE SCALE GENOMIC DNA]</scope>
    <source>
        <strain evidence="2 3">LMG 31462</strain>
    </source>
</reference>
<evidence type="ECO:0000313" key="2">
    <source>
        <dbReference type="EMBL" id="MBB2149289.1"/>
    </source>
</evidence>
<accession>A0ABR6EVL6</accession>
<feature type="transmembrane region" description="Helical" evidence="1">
    <location>
        <begin position="100"/>
        <end position="128"/>
    </location>
</feature>
<evidence type="ECO:0000256" key="1">
    <source>
        <dbReference type="SAM" id="Phobius"/>
    </source>
</evidence>
<feature type="transmembrane region" description="Helical" evidence="1">
    <location>
        <begin position="21"/>
        <end position="45"/>
    </location>
</feature>
<evidence type="ECO:0000313" key="3">
    <source>
        <dbReference type="Proteomes" id="UP000636110"/>
    </source>
</evidence>
<dbReference type="Proteomes" id="UP000636110">
    <property type="component" value="Unassembled WGS sequence"/>
</dbReference>
<sequence length="259" mass="29112">MNNIFNLRRFSQLFIKHTQEYYKTYLLSVGVIVALLAAILGFISYVSDGNLGVKSQYAIFFFFFIGAGSIFTSMIFSELGNSRKSITMLMLPASHFEKYLVAWIYSFLIYQLVFTLSFYAVDLIVLMLQNSGTDEKMALLDLQSAGTPYGMALIAFAVLHGITFLGAVFFEKLHFIKSACLVAVFGLFIILINQPLANVILGVKLEKVVPFAHAAIKEADNYYALEPQSSIKPIMIGMTYTIVMILWIGAYFKLKEKQV</sequence>
<organism evidence="2 3">
    <name type="scientific">Pedobacter gandavensis</name>
    <dbReference type="NCBI Taxonomy" id="2679963"/>
    <lineage>
        <taxon>Bacteria</taxon>
        <taxon>Pseudomonadati</taxon>
        <taxon>Bacteroidota</taxon>
        <taxon>Sphingobacteriia</taxon>
        <taxon>Sphingobacteriales</taxon>
        <taxon>Sphingobacteriaceae</taxon>
        <taxon>Pedobacter</taxon>
    </lineage>
</organism>
<keyword evidence="3" id="KW-1185">Reference proteome</keyword>
<protein>
    <recommendedName>
        <fullName evidence="4">ABC transporter permease</fullName>
    </recommendedName>
</protein>
<feature type="transmembrane region" description="Helical" evidence="1">
    <location>
        <begin position="57"/>
        <end position="79"/>
    </location>
</feature>
<feature type="transmembrane region" description="Helical" evidence="1">
    <location>
        <begin position="148"/>
        <end position="170"/>
    </location>
</feature>
<proteinExistence type="predicted"/>
<evidence type="ECO:0008006" key="4">
    <source>
        <dbReference type="Google" id="ProtNLM"/>
    </source>
</evidence>
<feature type="transmembrane region" description="Helical" evidence="1">
    <location>
        <begin position="179"/>
        <end position="201"/>
    </location>
</feature>
<name>A0ABR6EVL6_9SPHI</name>
<comment type="caution">
    <text evidence="2">The sequence shown here is derived from an EMBL/GenBank/DDBJ whole genome shotgun (WGS) entry which is preliminary data.</text>
</comment>
<keyword evidence="1" id="KW-0472">Membrane</keyword>
<dbReference type="RefSeq" id="WP_182956663.1">
    <property type="nucleotide sequence ID" value="NZ_WNXC01000003.1"/>
</dbReference>
<keyword evidence="1" id="KW-1133">Transmembrane helix</keyword>
<dbReference type="EMBL" id="WNXC01000003">
    <property type="protein sequence ID" value="MBB2149289.1"/>
    <property type="molecule type" value="Genomic_DNA"/>
</dbReference>
<keyword evidence="1" id="KW-0812">Transmembrane</keyword>